<feature type="domain" description="2TM" evidence="3">
    <location>
        <begin position="110"/>
        <end position="144"/>
    </location>
</feature>
<dbReference type="AlphaFoldDB" id="A0A6J4S0B8"/>
<feature type="domain" description="DUF1707" evidence="2">
    <location>
        <begin position="38"/>
        <end position="90"/>
    </location>
</feature>
<dbReference type="Pfam" id="PF13239">
    <property type="entry name" value="2TM"/>
    <property type="match status" value="1"/>
</dbReference>
<dbReference type="Pfam" id="PF08044">
    <property type="entry name" value="DUF1707"/>
    <property type="match status" value="1"/>
</dbReference>
<keyword evidence="1" id="KW-0472">Membrane</keyword>
<evidence type="ECO:0000259" key="2">
    <source>
        <dbReference type="Pfam" id="PF08044"/>
    </source>
</evidence>
<organism evidence="4">
    <name type="scientific">uncultured Solirubrobacteraceae bacterium</name>
    <dbReference type="NCBI Taxonomy" id="1162706"/>
    <lineage>
        <taxon>Bacteria</taxon>
        <taxon>Bacillati</taxon>
        <taxon>Actinomycetota</taxon>
        <taxon>Thermoleophilia</taxon>
        <taxon>Solirubrobacterales</taxon>
        <taxon>Solirubrobacteraceae</taxon>
        <taxon>environmental samples</taxon>
    </lineage>
</organism>
<feature type="transmembrane region" description="Helical" evidence="1">
    <location>
        <begin position="110"/>
        <end position="133"/>
    </location>
</feature>
<gene>
    <name evidence="4" type="ORF">AVDCRST_MAG69-1111</name>
</gene>
<keyword evidence="1" id="KW-0812">Transmembrane</keyword>
<sequence length="165" mass="17206">MCGARNLNRIAREDASAGALVRPSATPHRSVTVPDDRLRASDAERDAAAGELQVHAAAGRLDVDELDARMSAVLTARTRADIAGVMGDLPATPSSPIGPAPPSDHGFNPYFAVMVVLVAIWLLSGGGHFWPLYPALGWGLPLLLSRRSTAAAPARLAPASESGPR</sequence>
<reference evidence="4" key="1">
    <citation type="submission" date="2020-02" db="EMBL/GenBank/DDBJ databases">
        <authorList>
            <person name="Meier V. D."/>
        </authorList>
    </citation>
    <scope>NUCLEOTIDE SEQUENCE</scope>
    <source>
        <strain evidence="4">AVDCRST_MAG69</strain>
    </source>
</reference>
<name>A0A6J4S0B8_9ACTN</name>
<evidence type="ECO:0000313" key="4">
    <source>
        <dbReference type="EMBL" id="CAA9486626.1"/>
    </source>
</evidence>
<accession>A0A6J4S0B8</accession>
<evidence type="ECO:0000259" key="3">
    <source>
        <dbReference type="Pfam" id="PF13239"/>
    </source>
</evidence>
<proteinExistence type="predicted"/>
<dbReference type="EMBL" id="CADCVP010000125">
    <property type="protein sequence ID" value="CAA9486626.1"/>
    <property type="molecule type" value="Genomic_DNA"/>
</dbReference>
<evidence type="ECO:0008006" key="5">
    <source>
        <dbReference type="Google" id="ProtNLM"/>
    </source>
</evidence>
<keyword evidence="1" id="KW-1133">Transmembrane helix</keyword>
<evidence type="ECO:0000256" key="1">
    <source>
        <dbReference type="SAM" id="Phobius"/>
    </source>
</evidence>
<dbReference type="InterPro" id="IPR025698">
    <property type="entry name" value="2TM_dom"/>
</dbReference>
<dbReference type="InterPro" id="IPR012551">
    <property type="entry name" value="DUF1707_SHOCT-like"/>
</dbReference>
<protein>
    <recommendedName>
        <fullName evidence="5">DUF1707 domain-containing protein</fullName>
    </recommendedName>
</protein>